<dbReference type="GO" id="GO:0020037">
    <property type="term" value="F:heme binding"/>
    <property type="evidence" value="ECO:0007669"/>
    <property type="project" value="TreeGrafter"/>
</dbReference>
<dbReference type="GO" id="GO:0030151">
    <property type="term" value="F:molybdenum ion binding"/>
    <property type="evidence" value="ECO:0007669"/>
    <property type="project" value="InterPro"/>
</dbReference>
<organism evidence="8 9">
    <name type="scientific">Halorutilus salinus</name>
    <dbReference type="NCBI Taxonomy" id="2487751"/>
    <lineage>
        <taxon>Archaea</taxon>
        <taxon>Methanobacteriati</taxon>
        <taxon>Methanobacteriota</taxon>
        <taxon>Stenosarchaea group</taxon>
        <taxon>Halobacteria</taxon>
        <taxon>Halorutilales</taxon>
        <taxon>Halorutilaceae</taxon>
        <taxon>Halorutilus</taxon>
    </lineage>
</organism>
<evidence type="ECO:0000313" key="9">
    <source>
        <dbReference type="Proteomes" id="UP001149411"/>
    </source>
</evidence>
<dbReference type="PANTHER" id="PTHR19372:SF7">
    <property type="entry name" value="SULFITE OXIDASE, MITOCHONDRIAL"/>
    <property type="match status" value="1"/>
</dbReference>
<keyword evidence="3" id="KW-0479">Metal-binding</keyword>
<dbReference type="PRINTS" id="PR00407">
    <property type="entry name" value="EUMOPTERIN"/>
</dbReference>
<dbReference type="SUPFAM" id="SSF56524">
    <property type="entry name" value="Oxidoreductase molybdopterin-binding domain"/>
    <property type="match status" value="1"/>
</dbReference>
<feature type="domain" description="Oxidoreductase molybdopterin-binding" evidence="6">
    <location>
        <begin position="123"/>
        <end position="283"/>
    </location>
</feature>
<dbReference type="Gene3D" id="2.60.40.650">
    <property type="match status" value="1"/>
</dbReference>
<evidence type="ECO:0000256" key="3">
    <source>
        <dbReference type="ARBA" id="ARBA00022723"/>
    </source>
</evidence>
<dbReference type="Pfam" id="PF00174">
    <property type="entry name" value="Oxidored_molyb"/>
    <property type="match status" value="1"/>
</dbReference>
<sequence length="494" mass="55356">MSQKGKSKTSKSDRSRYLDRRRFLAASGAVAGTGVLTGCLGGGEPAENETDGNQTDEDTGGNETDTDDGEPERGTVAYLEQKYPGLEILSPEPENAQAGAREVYDDQFITPREDHFIRNHYYSPDVTAEDWTLTLVMGDEEMEMSMDEIMNDYSTETVTHTMQCSGNGRSYFEPEVAGNQWHYGAVGNAEWTGTPLSDVLEDVGADTGEGMWLRATGGDNPEGEDYFTRSIPMSKVMDDCLLAYEMNGEPMNMEHGFPLRILVPGWYGCNNVKWLDEIEVMDTMVFGPDWEARPEPYTEAGQEYDGTGQRTHTHWQQYSYRIVPEQDERALHNRSIGTFDTRDQMESEEIRNVYMYDQMVKSTIGTPGEDVTVSPDDDGMIEVFGVAWAGDDSVETVEVSPDGGENWQEAELVADDREGPYSWTMFRYMWEAEPGDYTLVSRATDEQGRTQPREIADQDEGLRGIENDLYPWDSGGYGMNAYTPLGVEVTVEEA</sequence>
<dbReference type="PROSITE" id="PS51318">
    <property type="entry name" value="TAT"/>
    <property type="match status" value="1"/>
</dbReference>
<dbReference type="AlphaFoldDB" id="A0A9Q4C5S8"/>
<comment type="caution">
    <text evidence="8">The sequence shown here is derived from an EMBL/GenBank/DDBJ whole genome shotgun (WGS) entry which is preliminary data.</text>
</comment>
<dbReference type="Pfam" id="PF03404">
    <property type="entry name" value="Mo-co_dimer"/>
    <property type="match status" value="1"/>
</dbReference>
<evidence type="ECO:0000313" key="8">
    <source>
        <dbReference type="EMBL" id="MCX2819464.1"/>
    </source>
</evidence>
<proteinExistence type="predicted"/>
<protein>
    <submittedName>
        <fullName evidence="8">Molybdopterin-dependent oxidoreductase</fullName>
    </submittedName>
</protein>
<dbReference type="CDD" id="cd02110">
    <property type="entry name" value="SO_family_Moco_dimer"/>
    <property type="match status" value="1"/>
</dbReference>
<feature type="compositionally biased region" description="Acidic residues" evidence="5">
    <location>
        <begin position="46"/>
        <end position="70"/>
    </location>
</feature>
<feature type="region of interest" description="Disordered" evidence="5">
    <location>
        <begin position="33"/>
        <end position="72"/>
    </location>
</feature>
<dbReference type="GO" id="GO:0008482">
    <property type="term" value="F:sulfite oxidase activity"/>
    <property type="evidence" value="ECO:0007669"/>
    <property type="project" value="TreeGrafter"/>
</dbReference>
<dbReference type="InterPro" id="IPR036374">
    <property type="entry name" value="OxRdtase_Mopterin-bd_sf"/>
</dbReference>
<keyword evidence="4" id="KW-0560">Oxidoreductase</keyword>
<evidence type="ECO:0000259" key="7">
    <source>
        <dbReference type="Pfam" id="PF03404"/>
    </source>
</evidence>
<dbReference type="Gene3D" id="3.90.420.10">
    <property type="entry name" value="Oxidoreductase, molybdopterin-binding domain"/>
    <property type="match status" value="1"/>
</dbReference>
<reference evidence="8" key="1">
    <citation type="submission" date="2022-09" db="EMBL/GenBank/DDBJ databases">
        <title>Haloadaptaus new haloarchaeum isolated from saline soil.</title>
        <authorList>
            <person name="Duran-Viseras A."/>
            <person name="Sanchez-Porro C."/>
            <person name="Ventosa A."/>
        </authorList>
    </citation>
    <scope>NUCLEOTIDE SEQUENCE</scope>
    <source>
        <strain evidence="8">F3-133</strain>
    </source>
</reference>
<dbReference type="Proteomes" id="UP001149411">
    <property type="component" value="Unassembled WGS sequence"/>
</dbReference>
<evidence type="ECO:0000256" key="4">
    <source>
        <dbReference type="ARBA" id="ARBA00023002"/>
    </source>
</evidence>
<dbReference type="GO" id="GO:0006790">
    <property type="term" value="P:sulfur compound metabolic process"/>
    <property type="evidence" value="ECO:0007669"/>
    <property type="project" value="TreeGrafter"/>
</dbReference>
<dbReference type="RefSeq" id="WP_266087743.1">
    <property type="nucleotide sequence ID" value="NZ_RKLV01000008.1"/>
</dbReference>
<evidence type="ECO:0000256" key="2">
    <source>
        <dbReference type="ARBA" id="ARBA00022505"/>
    </source>
</evidence>
<evidence type="ECO:0000259" key="6">
    <source>
        <dbReference type="Pfam" id="PF00174"/>
    </source>
</evidence>
<dbReference type="InterPro" id="IPR006311">
    <property type="entry name" value="TAT_signal"/>
</dbReference>
<keyword evidence="2" id="KW-0500">Molybdenum</keyword>
<dbReference type="InterPro" id="IPR000572">
    <property type="entry name" value="OxRdtase_Mopterin-bd_dom"/>
</dbReference>
<evidence type="ECO:0000256" key="1">
    <source>
        <dbReference type="ARBA" id="ARBA00001924"/>
    </source>
</evidence>
<name>A0A9Q4C5S8_9EURY</name>
<gene>
    <name evidence="8" type="ORF">EGH25_08890</name>
</gene>
<dbReference type="InterPro" id="IPR014756">
    <property type="entry name" value="Ig_E-set"/>
</dbReference>
<dbReference type="InterPro" id="IPR005066">
    <property type="entry name" value="MoCF_OxRdtse_dimer"/>
</dbReference>
<dbReference type="PANTHER" id="PTHR19372">
    <property type="entry name" value="SULFITE REDUCTASE"/>
    <property type="match status" value="1"/>
</dbReference>
<dbReference type="GO" id="GO:0043546">
    <property type="term" value="F:molybdopterin cofactor binding"/>
    <property type="evidence" value="ECO:0007669"/>
    <property type="project" value="TreeGrafter"/>
</dbReference>
<feature type="domain" description="Moybdenum cofactor oxidoreductase dimerisation" evidence="7">
    <location>
        <begin position="355"/>
        <end position="456"/>
    </location>
</feature>
<dbReference type="SUPFAM" id="SSF81296">
    <property type="entry name" value="E set domains"/>
    <property type="match status" value="1"/>
</dbReference>
<dbReference type="InterPro" id="IPR008335">
    <property type="entry name" value="Mopterin_OxRdtase_euk"/>
</dbReference>
<comment type="cofactor">
    <cofactor evidence="1">
        <name>Mo-molybdopterin</name>
        <dbReference type="ChEBI" id="CHEBI:71302"/>
    </cofactor>
</comment>
<evidence type="ECO:0000256" key="5">
    <source>
        <dbReference type="SAM" id="MobiDB-lite"/>
    </source>
</evidence>
<dbReference type="EMBL" id="RKLV01000008">
    <property type="protein sequence ID" value="MCX2819464.1"/>
    <property type="molecule type" value="Genomic_DNA"/>
</dbReference>
<keyword evidence="9" id="KW-1185">Reference proteome</keyword>
<accession>A0A9Q4C5S8</accession>